<evidence type="ECO:0000313" key="2">
    <source>
        <dbReference type="Proteomes" id="UP001172082"/>
    </source>
</evidence>
<accession>A0ABT8KLV6</accession>
<dbReference type="Proteomes" id="UP001172082">
    <property type="component" value="Unassembled WGS sequence"/>
</dbReference>
<organism evidence="1 2">
    <name type="scientific">Splendidivirga corallicola</name>
    <dbReference type="NCBI Taxonomy" id="3051826"/>
    <lineage>
        <taxon>Bacteria</taxon>
        <taxon>Pseudomonadati</taxon>
        <taxon>Bacteroidota</taxon>
        <taxon>Cytophagia</taxon>
        <taxon>Cytophagales</taxon>
        <taxon>Splendidivirgaceae</taxon>
        <taxon>Splendidivirga</taxon>
    </lineage>
</organism>
<reference evidence="1" key="1">
    <citation type="submission" date="2023-06" db="EMBL/GenBank/DDBJ databases">
        <title>Genomic of Parafulvivirga corallium.</title>
        <authorList>
            <person name="Wang G."/>
        </authorList>
    </citation>
    <scope>NUCLEOTIDE SEQUENCE</scope>
    <source>
        <strain evidence="1">BMA10</strain>
    </source>
</reference>
<name>A0ABT8KLV6_9BACT</name>
<dbReference type="EMBL" id="JAUJEA010000003">
    <property type="protein sequence ID" value="MDN5201709.1"/>
    <property type="molecule type" value="Genomic_DNA"/>
</dbReference>
<comment type="caution">
    <text evidence="1">The sequence shown here is derived from an EMBL/GenBank/DDBJ whole genome shotgun (WGS) entry which is preliminary data.</text>
</comment>
<evidence type="ECO:0008006" key="3">
    <source>
        <dbReference type="Google" id="ProtNLM"/>
    </source>
</evidence>
<dbReference type="RefSeq" id="WP_346751737.1">
    <property type="nucleotide sequence ID" value="NZ_JAUJEA010000003.1"/>
</dbReference>
<evidence type="ECO:0000313" key="1">
    <source>
        <dbReference type="EMBL" id="MDN5201709.1"/>
    </source>
</evidence>
<sequence>MVSLDSLGKILENRHSTTFFKDLARVMYKLDYHEIYNSPDLKAPLMELLDEKLYRERSLNQVRNSYGNDQKYINRKIKMKVGKDIFPSIQSNQALYSVYKDSILNELLENYDQENETYWPYQEAITLHSYIAWPESYTAIKNWWQKTGKDQKSIFYLPLVKMRSPEALALYDHKVARIVETNGENQFLNLLYSELSGEINNSYSILKLQELLTVNKSFMALSEGGSELPFNCEVARYLVSIANRDLTEKIVLKSSTGCEKLVNSKNELARVVSLLIAFYEEKESYWYKQMPY</sequence>
<gene>
    <name evidence="1" type="ORF">QQ008_10060</name>
</gene>
<protein>
    <recommendedName>
        <fullName evidence="3">ATP-binding protein</fullName>
    </recommendedName>
</protein>
<proteinExistence type="predicted"/>
<keyword evidence="2" id="KW-1185">Reference proteome</keyword>